<name>A0ABM8DVK8_9MICO</name>
<evidence type="ECO:0000256" key="1">
    <source>
        <dbReference type="SAM" id="Phobius"/>
    </source>
</evidence>
<accession>A0ABM8DVK8</accession>
<gene>
    <name evidence="2" type="ORF">Microterr_03540</name>
</gene>
<feature type="transmembrane region" description="Helical" evidence="1">
    <location>
        <begin position="12"/>
        <end position="33"/>
    </location>
</feature>
<proteinExistence type="predicted"/>
<evidence type="ECO:0000313" key="2">
    <source>
        <dbReference type="EMBL" id="BDV29694.1"/>
    </source>
</evidence>
<evidence type="ECO:0000313" key="3">
    <source>
        <dbReference type="Proteomes" id="UP001317779"/>
    </source>
</evidence>
<dbReference type="Proteomes" id="UP001317779">
    <property type="component" value="Chromosome"/>
</dbReference>
<keyword evidence="3" id="KW-1185">Reference proteome</keyword>
<reference evidence="2 3" key="1">
    <citation type="submission" date="2022-12" db="EMBL/GenBank/DDBJ databases">
        <title>Microbacterium terricola strain KV-448 chromosome, complete genome.</title>
        <authorList>
            <person name="Oshima T."/>
            <person name="Moriya T."/>
            <person name="Bessho Y."/>
        </authorList>
    </citation>
    <scope>NUCLEOTIDE SEQUENCE [LARGE SCALE GENOMIC DNA]</scope>
    <source>
        <strain evidence="2 3">KV-448</strain>
    </source>
</reference>
<feature type="transmembrane region" description="Helical" evidence="1">
    <location>
        <begin position="86"/>
        <end position="108"/>
    </location>
</feature>
<sequence length="160" mass="16166">MSEAPESAGGRVRPLVAVAFATVGFVALVIFGLGMLSLALDEDVISVPGLGQLPGVVATTTAALVFAGGLWSAVRVPHPSFWAAPVVALAVALGYVGALWVTALVVGADPAAATAAAGRIATTGFGAIIAGAALVAAWAGIALVRTRARRPRWPWERDEE</sequence>
<dbReference type="EMBL" id="AP027141">
    <property type="protein sequence ID" value="BDV29694.1"/>
    <property type="molecule type" value="Genomic_DNA"/>
</dbReference>
<protein>
    <submittedName>
        <fullName evidence="2">Uncharacterized protein</fullName>
    </submittedName>
</protein>
<feature type="transmembrane region" description="Helical" evidence="1">
    <location>
        <begin position="120"/>
        <end position="144"/>
    </location>
</feature>
<feature type="transmembrane region" description="Helical" evidence="1">
    <location>
        <begin position="53"/>
        <end position="74"/>
    </location>
</feature>
<keyword evidence="1" id="KW-1133">Transmembrane helix</keyword>
<dbReference type="RefSeq" id="WP_263796486.1">
    <property type="nucleotide sequence ID" value="NZ_AP027141.1"/>
</dbReference>
<keyword evidence="1" id="KW-0472">Membrane</keyword>
<keyword evidence="1" id="KW-0812">Transmembrane</keyword>
<organism evidence="2 3">
    <name type="scientific">Microbacterium terricola</name>
    <dbReference type="NCBI Taxonomy" id="344163"/>
    <lineage>
        <taxon>Bacteria</taxon>
        <taxon>Bacillati</taxon>
        <taxon>Actinomycetota</taxon>
        <taxon>Actinomycetes</taxon>
        <taxon>Micrococcales</taxon>
        <taxon>Microbacteriaceae</taxon>
        <taxon>Microbacterium</taxon>
    </lineage>
</organism>